<dbReference type="KEGG" id="cre:CHLRE_07g354301v5"/>
<dbReference type="PaxDb" id="3055-EDO97262"/>
<evidence type="ECO:0000259" key="1">
    <source>
        <dbReference type="PROSITE" id="PS50206"/>
    </source>
</evidence>
<dbReference type="Pfam" id="PF00581">
    <property type="entry name" value="Rhodanese"/>
    <property type="match status" value="1"/>
</dbReference>
<dbReference type="GO" id="GO:0004725">
    <property type="term" value="F:protein tyrosine phosphatase activity"/>
    <property type="evidence" value="ECO:0000318"/>
    <property type="project" value="GO_Central"/>
</dbReference>
<dbReference type="GO" id="GO:0005634">
    <property type="term" value="C:nucleus"/>
    <property type="evidence" value="ECO:0000318"/>
    <property type="project" value="GO_Central"/>
</dbReference>
<dbReference type="EMBL" id="CM008968">
    <property type="protein sequence ID" value="PNW81399.1"/>
    <property type="molecule type" value="Genomic_DNA"/>
</dbReference>
<protein>
    <recommendedName>
        <fullName evidence="1">Rhodanese domain-containing protein</fullName>
    </recommendedName>
</protein>
<dbReference type="InParanoid" id="A0A2K3DLI5"/>
<dbReference type="RefSeq" id="XP_001702069.2">
    <property type="nucleotide sequence ID" value="XM_001702017.3"/>
</dbReference>
<dbReference type="Gene3D" id="3.40.250.10">
    <property type="entry name" value="Rhodanese-like domain"/>
    <property type="match status" value="1"/>
</dbReference>
<name>A0A2K3DLI5_CHLRE</name>
<reference evidence="2 3" key="1">
    <citation type="journal article" date="2007" name="Science">
        <title>The Chlamydomonas genome reveals the evolution of key animal and plant functions.</title>
        <authorList>
            <person name="Merchant S.S."/>
            <person name="Prochnik S.E."/>
            <person name="Vallon O."/>
            <person name="Harris E.H."/>
            <person name="Karpowicz S.J."/>
            <person name="Witman G.B."/>
            <person name="Terry A."/>
            <person name="Salamov A."/>
            <person name="Fritz-Laylin L.K."/>
            <person name="Marechal-Drouard L."/>
            <person name="Marshall W.F."/>
            <person name="Qu L.H."/>
            <person name="Nelson D.R."/>
            <person name="Sanderfoot A.A."/>
            <person name="Spalding M.H."/>
            <person name="Kapitonov V.V."/>
            <person name="Ren Q."/>
            <person name="Ferris P."/>
            <person name="Lindquist E."/>
            <person name="Shapiro H."/>
            <person name="Lucas S.M."/>
            <person name="Grimwood J."/>
            <person name="Schmutz J."/>
            <person name="Cardol P."/>
            <person name="Cerutti H."/>
            <person name="Chanfreau G."/>
            <person name="Chen C.L."/>
            <person name="Cognat V."/>
            <person name="Croft M.T."/>
            <person name="Dent R."/>
            <person name="Dutcher S."/>
            <person name="Fernandez E."/>
            <person name="Fukuzawa H."/>
            <person name="Gonzalez-Ballester D."/>
            <person name="Gonzalez-Halphen D."/>
            <person name="Hallmann A."/>
            <person name="Hanikenne M."/>
            <person name="Hippler M."/>
            <person name="Inwood W."/>
            <person name="Jabbari K."/>
            <person name="Kalanon M."/>
            <person name="Kuras R."/>
            <person name="Lefebvre P.A."/>
            <person name="Lemaire S.D."/>
            <person name="Lobanov A.V."/>
            <person name="Lohr M."/>
            <person name="Manuell A."/>
            <person name="Meier I."/>
            <person name="Mets L."/>
            <person name="Mittag M."/>
            <person name="Mittelmeier T."/>
            <person name="Moroney J.V."/>
            <person name="Moseley J."/>
            <person name="Napoli C."/>
            <person name="Nedelcu A.M."/>
            <person name="Niyogi K."/>
            <person name="Novoselov S.V."/>
            <person name="Paulsen I.T."/>
            <person name="Pazour G."/>
            <person name="Purton S."/>
            <person name="Ral J.P."/>
            <person name="Riano-Pachon D.M."/>
            <person name="Riekhof W."/>
            <person name="Rymarquis L."/>
            <person name="Schroda M."/>
            <person name="Stern D."/>
            <person name="Umen J."/>
            <person name="Willows R."/>
            <person name="Wilson N."/>
            <person name="Zimmer S.L."/>
            <person name="Allmer J."/>
            <person name="Balk J."/>
            <person name="Bisova K."/>
            <person name="Chen C.J."/>
            <person name="Elias M."/>
            <person name="Gendler K."/>
            <person name="Hauser C."/>
            <person name="Lamb M.R."/>
            <person name="Ledford H."/>
            <person name="Long J.C."/>
            <person name="Minagawa J."/>
            <person name="Page M.D."/>
            <person name="Pan J."/>
            <person name="Pootakham W."/>
            <person name="Roje S."/>
            <person name="Rose A."/>
            <person name="Stahlberg E."/>
            <person name="Terauchi A.M."/>
            <person name="Yang P."/>
            <person name="Ball S."/>
            <person name="Bowler C."/>
            <person name="Dieckmann C.L."/>
            <person name="Gladyshev V.N."/>
            <person name="Green P."/>
            <person name="Jorgensen R."/>
            <person name="Mayfield S."/>
            <person name="Mueller-Roeber B."/>
            <person name="Rajamani S."/>
            <person name="Sayre R.T."/>
            <person name="Brokstein P."/>
            <person name="Dubchak I."/>
            <person name="Goodstein D."/>
            <person name="Hornick L."/>
            <person name="Huang Y.W."/>
            <person name="Jhaveri J."/>
            <person name="Luo Y."/>
            <person name="Martinez D."/>
            <person name="Ngau W.C."/>
            <person name="Otillar B."/>
            <person name="Poliakov A."/>
            <person name="Porter A."/>
            <person name="Szajkowski L."/>
            <person name="Werner G."/>
            <person name="Zhou K."/>
            <person name="Grigoriev I.V."/>
            <person name="Rokhsar D.S."/>
            <person name="Grossman A.R."/>
        </authorList>
    </citation>
    <scope>NUCLEOTIDE SEQUENCE [LARGE SCALE GENOMIC DNA]</scope>
    <source>
        <strain evidence="3">CC-503</strain>
    </source>
</reference>
<accession>A0A2K3DLI5</accession>
<dbReference type="SUPFAM" id="SSF52821">
    <property type="entry name" value="Rhodanese/Cell cycle control phosphatase"/>
    <property type="match status" value="1"/>
</dbReference>
<dbReference type="SMART" id="SM00450">
    <property type="entry name" value="RHOD"/>
    <property type="match status" value="1"/>
</dbReference>
<evidence type="ECO:0000313" key="3">
    <source>
        <dbReference type="Proteomes" id="UP000006906"/>
    </source>
</evidence>
<dbReference type="PANTHER" id="PTHR10828">
    <property type="entry name" value="M-PHASE INDUCER PHOSPHATASE DUAL SPECIFICITY PHOSPHATASE CDC25"/>
    <property type="match status" value="1"/>
</dbReference>
<dbReference type="FunCoup" id="A0A2K3DLI5">
    <property type="interactions" value="250"/>
</dbReference>
<dbReference type="GeneID" id="5727619"/>
<organism evidence="2 3">
    <name type="scientific">Chlamydomonas reinhardtii</name>
    <name type="common">Chlamydomonas smithii</name>
    <dbReference type="NCBI Taxonomy" id="3055"/>
    <lineage>
        <taxon>Eukaryota</taxon>
        <taxon>Viridiplantae</taxon>
        <taxon>Chlorophyta</taxon>
        <taxon>core chlorophytes</taxon>
        <taxon>Chlorophyceae</taxon>
        <taxon>CS clade</taxon>
        <taxon>Chlamydomonadales</taxon>
        <taxon>Chlamydomonadaceae</taxon>
        <taxon>Chlamydomonas</taxon>
    </lineage>
</organism>
<proteinExistence type="predicted"/>
<evidence type="ECO:0000313" key="2">
    <source>
        <dbReference type="EMBL" id="PNW81399.1"/>
    </source>
</evidence>
<dbReference type="Gramene" id="PNW81399">
    <property type="protein sequence ID" value="PNW81399"/>
    <property type="gene ID" value="CHLRE_07g354301v5"/>
</dbReference>
<dbReference type="OrthoDB" id="102559at2759"/>
<dbReference type="ExpressionAtlas" id="A0A2K3DLI5">
    <property type="expression patterns" value="baseline"/>
</dbReference>
<dbReference type="AlphaFoldDB" id="A0A2K3DLI5"/>
<dbReference type="Proteomes" id="UP000006906">
    <property type="component" value="Chromosome 7"/>
</dbReference>
<keyword evidence="3" id="KW-1185">Reference proteome</keyword>
<dbReference type="PANTHER" id="PTHR10828:SF38">
    <property type="entry name" value="ARSENICAL-RESISTANCE PROTEIN 2-RELATED"/>
    <property type="match status" value="1"/>
</dbReference>
<dbReference type="InterPro" id="IPR001763">
    <property type="entry name" value="Rhodanese-like_dom"/>
</dbReference>
<dbReference type="GO" id="GO:0005737">
    <property type="term" value="C:cytoplasm"/>
    <property type="evidence" value="ECO:0000318"/>
    <property type="project" value="GO_Central"/>
</dbReference>
<sequence>MSLLAARQLPGQRVNAQRVHLARLAYRQIPCRVSAHADDQIIAPELARVGPEFVADVIRNKIAAKMLVLDVREPDEVALGSIKSALNVPSGVFKSDDKSQLDAVIKDKLSGFQQVVVHCHGSKVRGPTSARALNERIKALGLDNAPEVKVLAGGVEGFINAFGSDPALTVLPEGGWKPNHS</sequence>
<dbReference type="PROSITE" id="PS50206">
    <property type="entry name" value="RHODANESE_3"/>
    <property type="match status" value="1"/>
</dbReference>
<gene>
    <name evidence="2" type="ORF">CHLRE_07g354301v5</name>
</gene>
<feature type="domain" description="Rhodanese" evidence="1">
    <location>
        <begin position="62"/>
        <end position="163"/>
    </location>
</feature>
<dbReference type="STRING" id="3055.A0A2K3DLI5"/>
<dbReference type="InterPro" id="IPR036873">
    <property type="entry name" value="Rhodanese-like_dom_sf"/>
</dbReference>